<dbReference type="InterPro" id="IPR011006">
    <property type="entry name" value="CheY-like_superfamily"/>
</dbReference>
<dbReference type="OrthoDB" id="3197131at2"/>
<evidence type="ECO:0000313" key="4">
    <source>
        <dbReference type="Proteomes" id="UP000322699"/>
    </source>
</evidence>
<reference evidence="3 4" key="1">
    <citation type="submission" date="2019-08" db="EMBL/GenBank/DDBJ databases">
        <title>Deep-cultivation of Planctomycetes and their phenomic and genomic characterization uncovers novel biology.</title>
        <authorList>
            <person name="Wiegand S."/>
            <person name="Jogler M."/>
            <person name="Boedeker C."/>
            <person name="Pinto D."/>
            <person name="Vollmers J."/>
            <person name="Rivas-Marin E."/>
            <person name="Kohn T."/>
            <person name="Peeters S.H."/>
            <person name="Heuer A."/>
            <person name="Rast P."/>
            <person name="Oberbeckmann S."/>
            <person name="Bunk B."/>
            <person name="Jeske O."/>
            <person name="Meyerdierks A."/>
            <person name="Storesund J.E."/>
            <person name="Kallscheuer N."/>
            <person name="Luecker S."/>
            <person name="Lage O.M."/>
            <person name="Pohl T."/>
            <person name="Merkel B.J."/>
            <person name="Hornburger P."/>
            <person name="Mueller R.-W."/>
            <person name="Bruemmer F."/>
            <person name="Labrenz M."/>
            <person name="Spormann A.M."/>
            <person name="Op Den Camp H."/>
            <person name="Overmann J."/>
            <person name="Amann R."/>
            <person name="Jetten M.S.M."/>
            <person name="Mascher T."/>
            <person name="Medema M.H."/>
            <person name="Devos D.P."/>
            <person name="Kaster A.-K."/>
            <person name="Ovreas L."/>
            <person name="Rohde M."/>
            <person name="Galperin M.Y."/>
            <person name="Jogler C."/>
        </authorList>
    </citation>
    <scope>NUCLEOTIDE SEQUENCE [LARGE SCALE GENOMIC DNA]</scope>
    <source>
        <strain evidence="3 4">LF1</strain>
    </source>
</reference>
<accession>A0A5B1CCA7</accession>
<dbReference type="AlphaFoldDB" id="A0A5B1CCA7"/>
<keyword evidence="1" id="KW-0597">Phosphoprotein</keyword>
<proteinExistence type="predicted"/>
<evidence type="ECO:0000313" key="3">
    <source>
        <dbReference type="EMBL" id="KAA1257220.1"/>
    </source>
</evidence>
<evidence type="ECO:0000256" key="1">
    <source>
        <dbReference type="PROSITE-ProRule" id="PRU00169"/>
    </source>
</evidence>
<dbReference type="Pfam" id="PF00072">
    <property type="entry name" value="Response_reg"/>
    <property type="match status" value="1"/>
</dbReference>
<keyword evidence="4" id="KW-1185">Reference proteome</keyword>
<dbReference type="EMBL" id="VRLW01000003">
    <property type="protein sequence ID" value="KAA1257220.1"/>
    <property type="molecule type" value="Genomic_DNA"/>
</dbReference>
<sequence>MACNGAAVASFSVCLHVVRRRPLTPNVIRLKLLPMPNPDRIMIAIPDEREAVRVIGGLSRLNCCTEILPNDGELLSHLTRFQPHLVLIDCSRQDSFTLCDRIKNDHNAMVVLICETSNLDGIDRAVTAGVDDFIPKPLEDVQLCKRVLNMLKLRHQSS</sequence>
<protein>
    <submittedName>
        <fullName evidence="3">Heme response regulator HssR</fullName>
    </submittedName>
</protein>
<dbReference type="Proteomes" id="UP000322699">
    <property type="component" value="Unassembled WGS sequence"/>
</dbReference>
<comment type="caution">
    <text evidence="3">The sequence shown here is derived from an EMBL/GenBank/DDBJ whole genome shotgun (WGS) entry which is preliminary data.</text>
</comment>
<evidence type="ECO:0000259" key="2">
    <source>
        <dbReference type="PROSITE" id="PS50110"/>
    </source>
</evidence>
<organism evidence="3 4">
    <name type="scientific">Rubripirellula obstinata</name>
    <dbReference type="NCBI Taxonomy" id="406547"/>
    <lineage>
        <taxon>Bacteria</taxon>
        <taxon>Pseudomonadati</taxon>
        <taxon>Planctomycetota</taxon>
        <taxon>Planctomycetia</taxon>
        <taxon>Pirellulales</taxon>
        <taxon>Pirellulaceae</taxon>
        <taxon>Rubripirellula</taxon>
    </lineage>
</organism>
<name>A0A5B1CCA7_9BACT</name>
<dbReference type="InterPro" id="IPR001789">
    <property type="entry name" value="Sig_transdc_resp-reg_receiver"/>
</dbReference>
<dbReference type="GO" id="GO:0000160">
    <property type="term" value="P:phosphorelay signal transduction system"/>
    <property type="evidence" value="ECO:0007669"/>
    <property type="project" value="InterPro"/>
</dbReference>
<feature type="modified residue" description="4-aspartylphosphate" evidence="1">
    <location>
        <position position="89"/>
    </location>
</feature>
<dbReference type="PROSITE" id="PS50110">
    <property type="entry name" value="RESPONSE_REGULATORY"/>
    <property type="match status" value="1"/>
</dbReference>
<gene>
    <name evidence="3" type="primary">hssR</name>
    <name evidence="3" type="ORF">LF1_53690</name>
</gene>
<feature type="domain" description="Response regulatory" evidence="2">
    <location>
        <begin position="40"/>
        <end position="151"/>
    </location>
</feature>
<dbReference type="SUPFAM" id="SSF52172">
    <property type="entry name" value="CheY-like"/>
    <property type="match status" value="1"/>
</dbReference>
<dbReference type="Gene3D" id="3.40.50.2300">
    <property type="match status" value="1"/>
</dbReference>